<dbReference type="NCBIfam" id="NF007643">
    <property type="entry name" value="PRK10310.1"/>
    <property type="match status" value="1"/>
</dbReference>
<evidence type="ECO:0000256" key="1">
    <source>
        <dbReference type="ARBA" id="ARBA00022679"/>
    </source>
</evidence>
<sequence>MKKIIVACGGAVATSTLAAEKIRELCQREGIAADVQQCRIPEIPSRASEVDLIVTTARVDADYGKPTLHGIAFVSGIGEEALEEKILAVLR</sequence>
<dbReference type="InterPro" id="IPR013011">
    <property type="entry name" value="PTS_EIIB_2"/>
</dbReference>
<dbReference type="EMBL" id="BAEG01000048">
    <property type="protein sequence ID" value="GAB13794.1"/>
    <property type="molecule type" value="Genomic_DNA"/>
</dbReference>
<dbReference type="RefSeq" id="WP_003801427.1">
    <property type="nucleotide sequence ID" value="NZ_BAEG01000048.1"/>
</dbReference>
<accession>H0QLU3</accession>
<name>H0QLU3_ARTG1</name>
<keyword evidence="4" id="KW-1185">Reference proteome</keyword>
<dbReference type="STRING" id="1077972.ARGLB_048_00180"/>
<protein>
    <submittedName>
        <fullName evidence="3">Putative galactitol-specific phosphotransferase system enzyme IIB component</fullName>
    </submittedName>
</protein>
<dbReference type="Proteomes" id="UP000003828">
    <property type="component" value="Unassembled WGS sequence"/>
</dbReference>
<reference evidence="3 4" key="1">
    <citation type="submission" date="2011-12" db="EMBL/GenBank/DDBJ databases">
        <title>Whole genome shotgun sequence of Arthrobacter globiformis NBRC 12137.</title>
        <authorList>
            <person name="Miyazawa S."/>
            <person name="Hosoyama A."/>
            <person name="Tsuchikane K."/>
            <person name="Katsumata H."/>
            <person name="Yamazaki S."/>
            <person name="Fujita N."/>
        </authorList>
    </citation>
    <scope>NUCLEOTIDE SEQUENCE [LARGE SCALE GENOMIC DNA]</scope>
    <source>
        <strain evidence="3 4">NBRC 12137</strain>
    </source>
</reference>
<dbReference type="eggNOG" id="COG3414">
    <property type="taxonomic scope" value="Bacteria"/>
</dbReference>
<evidence type="ECO:0000259" key="2">
    <source>
        <dbReference type="PROSITE" id="PS51099"/>
    </source>
</evidence>
<feature type="domain" description="PTS EIIB type-2" evidence="2">
    <location>
        <begin position="2"/>
        <end position="91"/>
    </location>
</feature>
<dbReference type="AlphaFoldDB" id="H0QLU3"/>
<dbReference type="CDD" id="cd05566">
    <property type="entry name" value="PTS_IIB_galactitol"/>
    <property type="match status" value="1"/>
</dbReference>
<dbReference type="SUPFAM" id="SSF52794">
    <property type="entry name" value="PTS system IIB component-like"/>
    <property type="match status" value="1"/>
</dbReference>
<keyword evidence="1 3" id="KW-0808">Transferase</keyword>
<evidence type="ECO:0000313" key="3">
    <source>
        <dbReference type="EMBL" id="GAB13794.1"/>
    </source>
</evidence>
<dbReference type="InterPro" id="IPR003501">
    <property type="entry name" value="PTS_EIIB_2/3"/>
</dbReference>
<comment type="caution">
    <text evidence="3">The sequence shown here is derived from an EMBL/GenBank/DDBJ whole genome shotgun (WGS) entry which is preliminary data.</text>
</comment>
<gene>
    <name evidence="3" type="ORF">ARGLB_048_00180</name>
</gene>
<evidence type="ECO:0000313" key="4">
    <source>
        <dbReference type="Proteomes" id="UP000003828"/>
    </source>
</evidence>
<dbReference type="GO" id="GO:0008982">
    <property type="term" value="F:protein-N(PI)-phosphohistidine-sugar phosphotransferase activity"/>
    <property type="evidence" value="ECO:0007669"/>
    <property type="project" value="InterPro"/>
</dbReference>
<dbReference type="OrthoDB" id="3196672at2"/>
<dbReference type="Gene3D" id="3.40.50.2300">
    <property type="match status" value="1"/>
</dbReference>
<organism evidence="3 4">
    <name type="scientific">Arthrobacter globiformis (strain ATCC 8010 / DSM 20124 / JCM 1332 / NBRC 12137 / NCIMB 8907 / NRRL B-2979 / 168)</name>
    <dbReference type="NCBI Taxonomy" id="1077972"/>
    <lineage>
        <taxon>Bacteria</taxon>
        <taxon>Bacillati</taxon>
        <taxon>Actinomycetota</taxon>
        <taxon>Actinomycetes</taxon>
        <taxon>Micrococcales</taxon>
        <taxon>Micrococcaceae</taxon>
        <taxon>Arthrobacter</taxon>
    </lineage>
</organism>
<dbReference type="Pfam" id="PF02302">
    <property type="entry name" value="PTS_IIB"/>
    <property type="match status" value="1"/>
</dbReference>
<dbReference type="GO" id="GO:0009401">
    <property type="term" value="P:phosphoenolpyruvate-dependent sugar phosphotransferase system"/>
    <property type="evidence" value="ECO:0007669"/>
    <property type="project" value="InterPro"/>
</dbReference>
<dbReference type="PROSITE" id="PS51099">
    <property type="entry name" value="PTS_EIIB_TYPE_2"/>
    <property type="match status" value="1"/>
</dbReference>
<proteinExistence type="predicted"/>
<dbReference type="InterPro" id="IPR036095">
    <property type="entry name" value="PTS_EIIB-like_sf"/>
</dbReference>